<sequence>MKKQFAIMFCLLAMFTCLVGCSTGSKASFPETFIGSVGQGKTDALKTLGTTEQALSDYTVDVYGKTADVQLSFDAYRGDETSAGKLNYAELTVPCTPNDDGFSYMRTCYDELEKALGGPFTTDVNMDGVSAEDDTDTLFAALQKDAGGENVCALQYQWRGLGKNESLLYLYYYPNENGSARVKLTFLPKERAQIS</sequence>
<dbReference type="RefSeq" id="WP_308449263.1">
    <property type="nucleotide sequence ID" value="NZ_JAJEQC010000006.1"/>
</dbReference>
<proteinExistence type="predicted"/>
<evidence type="ECO:0000313" key="2">
    <source>
        <dbReference type="EMBL" id="MCC2136908.1"/>
    </source>
</evidence>
<feature type="signal peptide" evidence="1">
    <location>
        <begin position="1"/>
        <end position="27"/>
    </location>
</feature>
<protein>
    <recommendedName>
        <fullName evidence="4">Lipoprotein</fullName>
    </recommendedName>
</protein>
<name>A0AAE3DHJ6_9FIRM</name>
<dbReference type="EMBL" id="JAJEQC010000006">
    <property type="protein sequence ID" value="MCC2136908.1"/>
    <property type="molecule type" value="Genomic_DNA"/>
</dbReference>
<organism evidence="2 3">
    <name type="scientific">Hominenteromicrobium mulieris</name>
    <dbReference type="NCBI Taxonomy" id="2885357"/>
    <lineage>
        <taxon>Bacteria</taxon>
        <taxon>Bacillati</taxon>
        <taxon>Bacillota</taxon>
        <taxon>Clostridia</taxon>
        <taxon>Eubacteriales</taxon>
        <taxon>Oscillospiraceae</taxon>
        <taxon>Hominenteromicrobium</taxon>
    </lineage>
</organism>
<dbReference type="Proteomes" id="UP001199424">
    <property type="component" value="Unassembled WGS sequence"/>
</dbReference>
<evidence type="ECO:0000313" key="3">
    <source>
        <dbReference type="Proteomes" id="UP001199424"/>
    </source>
</evidence>
<reference evidence="2" key="1">
    <citation type="submission" date="2021-10" db="EMBL/GenBank/DDBJ databases">
        <title>Anaerobic single-cell dispensing facilitates the cultivation of human gut bacteria.</title>
        <authorList>
            <person name="Afrizal A."/>
        </authorList>
    </citation>
    <scope>NUCLEOTIDE SEQUENCE</scope>
    <source>
        <strain evidence="2">CLA-AA-H250</strain>
    </source>
</reference>
<evidence type="ECO:0008006" key="4">
    <source>
        <dbReference type="Google" id="ProtNLM"/>
    </source>
</evidence>
<feature type="chain" id="PRO_5042287741" description="Lipoprotein" evidence="1">
    <location>
        <begin position="28"/>
        <end position="195"/>
    </location>
</feature>
<gene>
    <name evidence="2" type="ORF">LKD31_07740</name>
</gene>
<comment type="caution">
    <text evidence="2">The sequence shown here is derived from an EMBL/GenBank/DDBJ whole genome shotgun (WGS) entry which is preliminary data.</text>
</comment>
<keyword evidence="1" id="KW-0732">Signal</keyword>
<keyword evidence="3" id="KW-1185">Reference proteome</keyword>
<evidence type="ECO:0000256" key="1">
    <source>
        <dbReference type="SAM" id="SignalP"/>
    </source>
</evidence>
<dbReference type="AlphaFoldDB" id="A0AAE3DHJ6"/>
<accession>A0AAE3DHJ6</accession>